<protein>
    <recommendedName>
        <fullName evidence="1">DUF427 domain-containing protein</fullName>
    </recommendedName>
</protein>
<dbReference type="InterPro" id="IPR007361">
    <property type="entry name" value="DUF427"/>
</dbReference>
<dbReference type="GeneID" id="20666032"/>
<proteinExistence type="predicted"/>
<dbReference type="AlphaFoldDB" id="W4K6T2"/>
<evidence type="ECO:0000313" key="2">
    <source>
        <dbReference type="EMBL" id="ETW81542.1"/>
    </source>
</evidence>
<dbReference type="OrthoDB" id="18996at2759"/>
<organism evidence="2 3">
    <name type="scientific">Heterobasidion irregulare (strain TC 32-1)</name>
    <dbReference type="NCBI Taxonomy" id="747525"/>
    <lineage>
        <taxon>Eukaryota</taxon>
        <taxon>Fungi</taxon>
        <taxon>Dikarya</taxon>
        <taxon>Basidiomycota</taxon>
        <taxon>Agaricomycotina</taxon>
        <taxon>Agaricomycetes</taxon>
        <taxon>Russulales</taxon>
        <taxon>Bondarzewiaceae</taxon>
        <taxon>Heterobasidion</taxon>
        <taxon>Heterobasidion annosum species complex</taxon>
    </lineage>
</organism>
<evidence type="ECO:0000313" key="3">
    <source>
        <dbReference type="Proteomes" id="UP000030671"/>
    </source>
</evidence>
<reference evidence="2 3" key="1">
    <citation type="journal article" date="2012" name="New Phytol.">
        <title>Insight into trade-off between wood decay and parasitism from the genome of a fungal forest pathogen.</title>
        <authorList>
            <person name="Olson A."/>
            <person name="Aerts A."/>
            <person name="Asiegbu F."/>
            <person name="Belbahri L."/>
            <person name="Bouzid O."/>
            <person name="Broberg A."/>
            <person name="Canback B."/>
            <person name="Coutinho P.M."/>
            <person name="Cullen D."/>
            <person name="Dalman K."/>
            <person name="Deflorio G."/>
            <person name="van Diepen L.T."/>
            <person name="Dunand C."/>
            <person name="Duplessis S."/>
            <person name="Durling M."/>
            <person name="Gonthier P."/>
            <person name="Grimwood J."/>
            <person name="Fossdal C.G."/>
            <person name="Hansson D."/>
            <person name="Henrissat B."/>
            <person name="Hietala A."/>
            <person name="Himmelstrand K."/>
            <person name="Hoffmeister D."/>
            <person name="Hogberg N."/>
            <person name="James T.Y."/>
            <person name="Karlsson M."/>
            <person name="Kohler A."/>
            <person name="Kues U."/>
            <person name="Lee Y.H."/>
            <person name="Lin Y.C."/>
            <person name="Lind M."/>
            <person name="Lindquist E."/>
            <person name="Lombard V."/>
            <person name="Lucas S."/>
            <person name="Lunden K."/>
            <person name="Morin E."/>
            <person name="Murat C."/>
            <person name="Park J."/>
            <person name="Raffaello T."/>
            <person name="Rouze P."/>
            <person name="Salamov A."/>
            <person name="Schmutz J."/>
            <person name="Solheim H."/>
            <person name="Stahlberg J."/>
            <person name="Velez H."/>
            <person name="de Vries R.P."/>
            <person name="Wiebenga A."/>
            <person name="Woodward S."/>
            <person name="Yakovlev I."/>
            <person name="Garbelotto M."/>
            <person name="Martin F."/>
            <person name="Grigoriev I.V."/>
            <person name="Stenlid J."/>
        </authorList>
    </citation>
    <scope>NUCLEOTIDE SEQUENCE [LARGE SCALE GENOMIC DNA]</scope>
    <source>
        <strain evidence="2 3">TC 32-1</strain>
    </source>
</reference>
<dbReference type="PANTHER" id="PTHR34310">
    <property type="entry name" value="DUF427 DOMAIN PROTEIN (AFU_ORTHOLOGUE AFUA_3G02220)"/>
    <property type="match status" value="1"/>
</dbReference>
<dbReference type="InParanoid" id="W4K6T2"/>
<dbReference type="PANTHER" id="PTHR34310:SF5">
    <property type="entry name" value="DUF427 DOMAIN PROTEIN (AFU_ORTHOLOGUE AFUA_3G02220)"/>
    <property type="match status" value="1"/>
</dbReference>
<dbReference type="HOGENOM" id="CLU_126578_1_1_1"/>
<dbReference type="RefSeq" id="XP_009546179.1">
    <property type="nucleotide sequence ID" value="XM_009547884.1"/>
</dbReference>
<dbReference type="InterPro" id="IPR038694">
    <property type="entry name" value="DUF427_sf"/>
</dbReference>
<dbReference type="KEGG" id="hir:HETIRDRAFT_104872"/>
<feature type="domain" description="DUF427" evidence="1">
    <location>
        <begin position="2"/>
        <end position="88"/>
    </location>
</feature>
<dbReference type="Gene3D" id="2.170.150.40">
    <property type="entry name" value="Domain of unknown function (DUF427)"/>
    <property type="match status" value="1"/>
</dbReference>
<accession>W4K6T2</accession>
<dbReference type="Proteomes" id="UP000030671">
    <property type="component" value="Unassembled WGS sequence"/>
</dbReference>
<gene>
    <name evidence="2" type="ORF">HETIRDRAFT_104872</name>
</gene>
<evidence type="ECO:0000259" key="1">
    <source>
        <dbReference type="Pfam" id="PF04248"/>
    </source>
</evidence>
<name>W4K6T2_HETIT</name>
<sequence length="112" mass="12569">MVKAIVNGTVIADSIDTIVVEGNHYFPPSDVKTVLFSDSNTSSVCAWKGPAQYYDASIEGKNIKDIAWYYPTPSAKATQIKSYIAFYKVRRSDLRGVVYLTPHYKNKVDIQE</sequence>
<dbReference type="EMBL" id="KI925458">
    <property type="protein sequence ID" value="ETW81542.1"/>
    <property type="molecule type" value="Genomic_DNA"/>
</dbReference>
<dbReference type="Pfam" id="PF04248">
    <property type="entry name" value="NTP_transf_9"/>
    <property type="match status" value="1"/>
</dbReference>
<keyword evidence="3" id="KW-1185">Reference proteome</keyword>